<evidence type="ECO:0000259" key="8">
    <source>
        <dbReference type="PROSITE" id="PS51767"/>
    </source>
</evidence>
<evidence type="ECO:0000313" key="9">
    <source>
        <dbReference type="Ensembl" id="ENSSORP00005030423.1"/>
    </source>
</evidence>
<reference evidence="9" key="1">
    <citation type="submission" date="2019-06" db="EMBL/GenBank/DDBJ databases">
        <authorList>
            <consortium name="Wellcome Sanger Institute Data Sharing"/>
        </authorList>
    </citation>
    <scope>NUCLEOTIDE SEQUENCE [LARGE SCALE GENOMIC DNA]</scope>
</reference>
<evidence type="ECO:0000313" key="10">
    <source>
        <dbReference type="Proteomes" id="UP000472271"/>
    </source>
</evidence>
<dbReference type="SUPFAM" id="SSF50630">
    <property type="entry name" value="Acid proteases"/>
    <property type="match status" value="1"/>
</dbReference>
<reference evidence="9" key="2">
    <citation type="submission" date="2025-08" db="UniProtKB">
        <authorList>
            <consortium name="Ensembl"/>
        </authorList>
    </citation>
    <scope>IDENTIFICATION</scope>
</reference>
<keyword evidence="4" id="KW-0222">Digestion</keyword>
<evidence type="ECO:0000256" key="5">
    <source>
        <dbReference type="ARBA" id="ARBA00022801"/>
    </source>
</evidence>
<dbReference type="InParanoid" id="A0A673APC9"/>
<dbReference type="PROSITE" id="PS00141">
    <property type="entry name" value="ASP_PROTEASE"/>
    <property type="match status" value="1"/>
</dbReference>
<evidence type="ECO:0000256" key="6">
    <source>
        <dbReference type="ARBA" id="ARBA00023157"/>
    </source>
</evidence>
<comment type="similarity">
    <text evidence="1">Belongs to the peptidase A1 family.</text>
</comment>
<dbReference type="Gene3D" id="2.40.70.10">
    <property type="entry name" value="Acid Proteases"/>
    <property type="match status" value="1"/>
</dbReference>
<keyword evidence="6" id="KW-1015">Disulfide bond</keyword>
<sequence>MTINTFYSILFYSILFYSMVQLAYYGVISVGTPPQSFKVIFDTGSSNLWIPSIYCSSPACRTYN</sequence>
<organism evidence="9 10">
    <name type="scientific">Sphaeramia orbicularis</name>
    <name type="common">orbiculate cardinalfish</name>
    <dbReference type="NCBI Taxonomy" id="375764"/>
    <lineage>
        <taxon>Eukaryota</taxon>
        <taxon>Metazoa</taxon>
        <taxon>Chordata</taxon>
        <taxon>Craniata</taxon>
        <taxon>Vertebrata</taxon>
        <taxon>Euteleostomi</taxon>
        <taxon>Actinopterygii</taxon>
        <taxon>Neopterygii</taxon>
        <taxon>Teleostei</taxon>
        <taxon>Neoteleostei</taxon>
        <taxon>Acanthomorphata</taxon>
        <taxon>Gobiaria</taxon>
        <taxon>Kurtiformes</taxon>
        <taxon>Apogonoidei</taxon>
        <taxon>Apogonidae</taxon>
        <taxon>Apogoninae</taxon>
        <taxon>Sphaeramia</taxon>
    </lineage>
</organism>
<dbReference type="GO" id="GO:0006508">
    <property type="term" value="P:proteolysis"/>
    <property type="evidence" value="ECO:0007669"/>
    <property type="project" value="UniProtKB-KW"/>
</dbReference>
<dbReference type="InterPro" id="IPR001969">
    <property type="entry name" value="Aspartic_peptidase_AS"/>
</dbReference>
<keyword evidence="2" id="KW-0645">Protease</keyword>
<evidence type="ECO:0000256" key="1">
    <source>
        <dbReference type="ARBA" id="ARBA00007447"/>
    </source>
</evidence>
<dbReference type="PANTHER" id="PTHR47966:SF22">
    <property type="entry name" value="PEPSIN A-3-RELATED"/>
    <property type="match status" value="1"/>
</dbReference>
<keyword evidence="7" id="KW-1133">Transmembrane helix</keyword>
<dbReference type="AlphaFoldDB" id="A0A673APC9"/>
<evidence type="ECO:0000256" key="3">
    <source>
        <dbReference type="ARBA" id="ARBA00022750"/>
    </source>
</evidence>
<dbReference type="PANTHER" id="PTHR47966">
    <property type="entry name" value="BETA-SITE APP-CLEAVING ENZYME, ISOFORM A-RELATED"/>
    <property type="match status" value="1"/>
</dbReference>
<keyword evidence="7" id="KW-0472">Membrane</keyword>
<keyword evidence="10" id="KW-1185">Reference proteome</keyword>
<dbReference type="InterPro" id="IPR021109">
    <property type="entry name" value="Peptidase_aspartic_dom_sf"/>
</dbReference>
<proteinExistence type="inferred from homology"/>
<dbReference type="Pfam" id="PF00026">
    <property type="entry name" value="Asp"/>
    <property type="match status" value="1"/>
</dbReference>
<dbReference type="InterPro" id="IPR001461">
    <property type="entry name" value="Aspartic_peptidase_A1"/>
</dbReference>
<dbReference type="Ensembl" id="ENSSORT00005031277.1">
    <property type="protein sequence ID" value="ENSSORP00005030423.1"/>
    <property type="gene ID" value="ENSSORG00005014509.1"/>
</dbReference>
<dbReference type="GO" id="GO:0007586">
    <property type="term" value="P:digestion"/>
    <property type="evidence" value="ECO:0007669"/>
    <property type="project" value="UniProtKB-KW"/>
</dbReference>
<dbReference type="Proteomes" id="UP000472271">
    <property type="component" value="Chromosome 19"/>
</dbReference>
<keyword evidence="3" id="KW-0064">Aspartyl protease</keyword>
<evidence type="ECO:0000256" key="7">
    <source>
        <dbReference type="SAM" id="Phobius"/>
    </source>
</evidence>
<reference evidence="9" key="3">
    <citation type="submission" date="2025-09" db="UniProtKB">
        <authorList>
            <consortium name="Ensembl"/>
        </authorList>
    </citation>
    <scope>IDENTIFICATION</scope>
</reference>
<evidence type="ECO:0000256" key="2">
    <source>
        <dbReference type="ARBA" id="ARBA00022670"/>
    </source>
</evidence>
<name>A0A673APC9_9TELE</name>
<dbReference type="PROSITE" id="PS51767">
    <property type="entry name" value="PEPTIDASE_A1"/>
    <property type="match status" value="1"/>
</dbReference>
<keyword evidence="5" id="KW-0378">Hydrolase</keyword>
<feature type="transmembrane region" description="Helical" evidence="7">
    <location>
        <begin position="6"/>
        <end position="28"/>
    </location>
</feature>
<accession>A0A673APC9</accession>
<keyword evidence="7" id="KW-0812">Transmembrane</keyword>
<dbReference type="GO" id="GO:0004190">
    <property type="term" value="F:aspartic-type endopeptidase activity"/>
    <property type="evidence" value="ECO:0007669"/>
    <property type="project" value="UniProtKB-KW"/>
</dbReference>
<dbReference type="InterPro" id="IPR033121">
    <property type="entry name" value="PEPTIDASE_A1"/>
</dbReference>
<protein>
    <recommendedName>
        <fullName evidence="8">Peptidase A1 domain-containing protein</fullName>
    </recommendedName>
</protein>
<feature type="domain" description="Peptidase A1" evidence="8">
    <location>
        <begin position="24"/>
        <end position="64"/>
    </location>
</feature>
<evidence type="ECO:0000256" key="4">
    <source>
        <dbReference type="ARBA" id="ARBA00022757"/>
    </source>
</evidence>